<organism evidence="1 2">
    <name type="scientific">Microbacterium terrae</name>
    <dbReference type="NCBI Taxonomy" id="69369"/>
    <lineage>
        <taxon>Bacteria</taxon>
        <taxon>Bacillati</taxon>
        <taxon>Actinomycetota</taxon>
        <taxon>Actinomycetes</taxon>
        <taxon>Micrococcales</taxon>
        <taxon>Microbacteriaceae</taxon>
        <taxon>Microbacterium</taxon>
    </lineage>
</organism>
<gene>
    <name evidence="1" type="ORF">RS81_03478</name>
</gene>
<dbReference type="AlphaFoldDB" id="A0A0M2H129"/>
<dbReference type="STRING" id="92835.RS81_03478"/>
<proteinExistence type="predicted"/>
<dbReference type="InterPro" id="IPR046174">
    <property type="entry name" value="DUF6176"/>
</dbReference>
<sequence>MADDAVPRIPFRPVPRDFAGHAMPATVPPGLRLELSRSRVVDGKEVELEEWMSMLTQRYDECVETLPAERAVFEATFKHREADGSLWIYHLALMGEDGGGLDESNPVDAAHAAYSRRVKEPGWEELEPMFMLTPAHLRDAMERWGGSGRVE</sequence>
<dbReference type="EMBL" id="JYIZ01000057">
    <property type="protein sequence ID" value="KJL37720.1"/>
    <property type="molecule type" value="Genomic_DNA"/>
</dbReference>
<dbReference type="Pfam" id="PF19673">
    <property type="entry name" value="DUF6176"/>
    <property type="match status" value="1"/>
</dbReference>
<dbReference type="Proteomes" id="UP000033956">
    <property type="component" value="Unassembled WGS sequence"/>
</dbReference>
<reference evidence="1 2" key="1">
    <citation type="submission" date="2015-02" db="EMBL/GenBank/DDBJ databases">
        <title>Draft genome sequences of ten Microbacterium spp. with emphasis on heavy metal contaminated environments.</title>
        <authorList>
            <person name="Corretto E."/>
        </authorList>
    </citation>
    <scope>NUCLEOTIDE SEQUENCE [LARGE SCALE GENOMIC DNA]</scope>
    <source>
        <strain evidence="1 2">DSM 12510</strain>
    </source>
</reference>
<comment type="caution">
    <text evidence="1">The sequence shown here is derived from an EMBL/GenBank/DDBJ whole genome shotgun (WGS) entry which is preliminary data.</text>
</comment>
<dbReference type="RefSeq" id="WP_084613791.1">
    <property type="nucleotide sequence ID" value="NZ_BSES01000001.1"/>
</dbReference>
<evidence type="ECO:0000313" key="1">
    <source>
        <dbReference type="EMBL" id="KJL37720.1"/>
    </source>
</evidence>
<protein>
    <submittedName>
        <fullName evidence="1">Uncharacterized protein</fullName>
    </submittedName>
</protein>
<name>A0A0M2H129_9MICO</name>
<accession>A0A0M2H129</accession>
<dbReference type="PATRIC" id="fig|92835.4.peg.3515"/>
<dbReference type="OrthoDB" id="3233233at2"/>
<evidence type="ECO:0000313" key="2">
    <source>
        <dbReference type="Proteomes" id="UP000033956"/>
    </source>
</evidence>
<keyword evidence="2" id="KW-1185">Reference proteome</keyword>